<feature type="region of interest" description="Disordered" evidence="1">
    <location>
        <begin position="1"/>
        <end position="69"/>
    </location>
</feature>
<feature type="region of interest" description="Disordered" evidence="1">
    <location>
        <begin position="146"/>
        <end position="170"/>
    </location>
</feature>
<evidence type="ECO:0000313" key="3">
    <source>
        <dbReference type="Proteomes" id="UP000410492"/>
    </source>
</evidence>
<dbReference type="EMBL" id="CAACVG010007916">
    <property type="protein sequence ID" value="VEN47611.1"/>
    <property type="molecule type" value="Genomic_DNA"/>
</dbReference>
<name>A0A653CI67_CALMS</name>
<reference evidence="2 3" key="1">
    <citation type="submission" date="2019-01" db="EMBL/GenBank/DDBJ databases">
        <authorList>
            <person name="Sayadi A."/>
        </authorList>
    </citation>
    <scope>NUCLEOTIDE SEQUENCE [LARGE SCALE GENOMIC DNA]</scope>
</reference>
<feature type="region of interest" description="Disordered" evidence="1">
    <location>
        <begin position="197"/>
        <end position="231"/>
    </location>
</feature>
<sequence>MITMTISGGGNGSSGGGSQQQRNGGGGKPPPPVPPRPSKSLVAEALAKSRGRSAPSRQAPPPPIPQQQEVIPTKGQDLTKSASCHTVNTTLSTKPPPIERSISEELKNCPRPVVYQSNVKLSEFTPIKTNNNNNNVSHTNVHITSSMKNSNSSVTITRSESQKSGVKAVRKNSANRRSFCGEILMERIVGRQWEEHGEKGANEDVISAPKLASSSSEHSRTSISESCPDTSEEMKWDHTLSDRNHVNTLIDEMFASVLEVNPEEHLASGEAPMPPAEVTNRIVINGVNDKEIDGAGEEVPKTVIVIKNEEELRNQDAAEDASENKPKQVIASGGLVVVAHINFIL</sequence>
<feature type="compositionally biased region" description="Low complexity" evidence="1">
    <location>
        <begin position="213"/>
        <end position="226"/>
    </location>
</feature>
<dbReference type="OrthoDB" id="1681166at2759"/>
<protein>
    <submittedName>
        <fullName evidence="2">Uncharacterized protein</fullName>
    </submittedName>
</protein>
<feature type="compositionally biased region" description="Polar residues" evidence="1">
    <location>
        <begin position="146"/>
        <end position="164"/>
    </location>
</feature>
<dbReference type="AlphaFoldDB" id="A0A653CI67"/>
<proteinExistence type="predicted"/>
<feature type="compositionally biased region" description="Pro residues" evidence="1">
    <location>
        <begin position="28"/>
        <end position="37"/>
    </location>
</feature>
<gene>
    <name evidence="2" type="ORF">CALMAC_LOCUS9327</name>
</gene>
<feature type="compositionally biased region" description="Gly residues" evidence="1">
    <location>
        <begin position="7"/>
        <end position="27"/>
    </location>
</feature>
<accession>A0A653CI67</accession>
<evidence type="ECO:0000256" key="1">
    <source>
        <dbReference type="SAM" id="MobiDB-lite"/>
    </source>
</evidence>
<evidence type="ECO:0000313" key="2">
    <source>
        <dbReference type="EMBL" id="VEN47611.1"/>
    </source>
</evidence>
<organism evidence="2 3">
    <name type="scientific">Callosobruchus maculatus</name>
    <name type="common">Southern cowpea weevil</name>
    <name type="synonym">Pulse bruchid</name>
    <dbReference type="NCBI Taxonomy" id="64391"/>
    <lineage>
        <taxon>Eukaryota</taxon>
        <taxon>Metazoa</taxon>
        <taxon>Ecdysozoa</taxon>
        <taxon>Arthropoda</taxon>
        <taxon>Hexapoda</taxon>
        <taxon>Insecta</taxon>
        <taxon>Pterygota</taxon>
        <taxon>Neoptera</taxon>
        <taxon>Endopterygota</taxon>
        <taxon>Coleoptera</taxon>
        <taxon>Polyphaga</taxon>
        <taxon>Cucujiformia</taxon>
        <taxon>Chrysomeloidea</taxon>
        <taxon>Chrysomelidae</taxon>
        <taxon>Bruchinae</taxon>
        <taxon>Bruchini</taxon>
        <taxon>Callosobruchus</taxon>
    </lineage>
</organism>
<dbReference type="Proteomes" id="UP000410492">
    <property type="component" value="Unassembled WGS sequence"/>
</dbReference>
<keyword evidence="3" id="KW-1185">Reference proteome</keyword>